<sequence>MNVIKILPVNATASRYPATYVFPFSSTHGIMATSSSKSKRKRADSGGNTCPICHQPVKAKGMGAHKKACAKRKKLADDMETWEESVGNQIEEDTIRSAHGVNRGLATENVAGPSFAPEVDVGPSVMPDPFDAGPAITVGQDEPDIIAEPDVLGQDQDVQLDDIRMIYHPSSGKATETKRFEEYGRAAGNEKLAAESLSDPEPWKPFFPSLQDFNFAEVALDGNLTREQCERLITIINTCVQGRDTFNMKNYADLVSMWQRASEKLTGIQTTTIAAPWDGEDQEFEMHFRLLWDWVTDLLQDPRLAPHFVWDARKMFKFNGQSFIRFVDEPWTANDFWDVQSKLPEGAKPLCFLLYADKSQLSSFGTEKGYPMIACCANLPVEIRNGNGLGGGRVVGWLPVVPEDASKSGTKHANFKRVIWHKAFYELLESIESHSKTGCWFQCADGVTRHLFPCIIILSADLEEQCIMVLTRGFKSKCPCPVCLVKPEELSDLTQSYEARTATKVQETIAKARAARTRKDAEVMLKAEGLRDIDNVFWKINNSDPYHALSFDRMHAYNGGLFEDHLWEIFKEIIHDMGSGAAAAFEQRMARMPSWSELTRFKNVLSVTFSDAGKYEDIGKIIVFGAYGSIKQDRHSPAWALLRCLRSFSILDTYMAFEVHTEETIAAGRQELQKFGELVMQYRALTPVAEKNWDFPKMHWHLHSFDSIEEKGATRTFNTKPNEKLHGPLRKFYLRQTNKKDVGPQILKLDHCDFIAKYFRECMAHAEEQAAAAAARDADDSDEISAAITRKKKSRRFFAENIIFGSQRPSCSFEDLEAKQFPNTEDTAIFKQFRKRLATWLTASFPNYGIPLPDGPRGVVFDKTDTIQEYQLLKVTYESMVDWRAKTDYLRCSPLFHGSPRRDFVIVDMIRGNIFGQLLFMFTPDGSTCLRGGMQIFVKTFVPNNKRGLAHLCGGMQILVEILALDNQNGSTCLHSGMQIFVLNNQDGSARFCGGMQIFVKILVPNNHDRSLCLRRGMQIFVKISASDAKCELACIRDGMQIFVKTLF</sequence>
<protein>
    <submittedName>
        <fullName evidence="1">Uncharacterized protein</fullName>
    </submittedName>
</protein>
<comment type="caution">
    <text evidence="1">The sequence shown here is derived from an EMBL/GenBank/DDBJ whole genome shotgun (WGS) entry which is preliminary data.</text>
</comment>
<name>A0A4Y9ZPY3_9AGAM</name>
<organism evidence="1 2">
    <name type="scientific">Hericium alpestre</name>
    <dbReference type="NCBI Taxonomy" id="135208"/>
    <lineage>
        <taxon>Eukaryota</taxon>
        <taxon>Fungi</taxon>
        <taxon>Dikarya</taxon>
        <taxon>Basidiomycota</taxon>
        <taxon>Agaricomycotina</taxon>
        <taxon>Agaricomycetes</taxon>
        <taxon>Russulales</taxon>
        <taxon>Hericiaceae</taxon>
        <taxon>Hericium</taxon>
    </lineage>
</organism>
<dbReference type="Pfam" id="PF18759">
    <property type="entry name" value="Plavaka"/>
    <property type="match status" value="1"/>
</dbReference>
<proteinExistence type="predicted"/>
<dbReference type="Proteomes" id="UP000298061">
    <property type="component" value="Unassembled WGS sequence"/>
</dbReference>
<dbReference type="OrthoDB" id="3239511at2759"/>
<evidence type="ECO:0000313" key="2">
    <source>
        <dbReference type="Proteomes" id="UP000298061"/>
    </source>
</evidence>
<gene>
    <name evidence="1" type="ORF">EWM64_g7894</name>
</gene>
<dbReference type="InterPro" id="IPR041078">
    <property type="entry name" value="Plavaka"/>
</dbReference>
<dbReference type="AlphaFoldDB" id="A0A4Y9ZPY3"/>
<dbReference type="EMBL" id="SFCI01001316">
    <property type="protein sequence ID" value="TFY76117.1"/>
    <property type="molecule type" value="Genomic_DNA"/>
</dbReference>
<accession>A0A4Y9ZPY3</accession>
<keyword evidence="2" id="KW-1185">Reference proteome</keyword>
<dbReference type="STRING" id="135208.A0A4Y9ZPY3"/>
<reference evidence="1 2" key="1">
    <citation type="submission" date="2019-02" db="EMBL/GenBank/DDBJ databases">
        <title>Genome sequencing of the rare red list fungi Hericium alpestre (H. flagellum).</title>
        <authorList>
            <person name="Buettner E."/>
            <person name="Kellner H."/>
        </authorList>
    </citation>
    <scope>NUCLEOTIDE SEQUENCE [LARGE SCALE GENOMIC DNA]</scope>
    <source>
        <strain evidence="1 2">DSM 108284</strain>
    </source>
</reference>
<evidence type="ECO:0000313" key="1">
    <source>
        <dbReference type="EMBL" id="TFY76117.1"/>
    </source>
</evidence>